<dbReference type="EMBL" id="JAUSUQ010000008">
    <property type="protein sequence ID" value="MDQ0339544.1"/>
    <property type="molecule type" value="Genomic_DNA"/>
</dbReference>
<comment type="caution">
    <text evidence="2">The sequence shown here is derived from an EMBL/GenBank/DDBJ whole genome shotgun (WGS) entry which is preliminary data.</text>
</comment>
<dbReference type="Proteomes" id="UP001232445">
    <property type="component" value="Unassembled WGS sequence"/>
</dbReference>
<evidence type="ECO:0000313" key="2">
    <source>
        <dbReference type="EMBL" id="MDQ0339544.1"/>
    </source>
</evidence>
<dbReference type="InterPro" id="IPR027275">
    <property type="entry name" value="PRC-brl_dom"/>
</dbReference>
<sequence length="165" mass="18569">MRRACDVIGSVVMNITSGESLGRVADLVFDREGRLQGLVLEKQSWFGKQPFLPTLHIQSIGEDLVTVAHQLPEATFEPRGGWLLFQQAEPRMMGTPVVTPNGKQLGVLEDVYFDEHSATIIGYEISDGFFSDMFEGRHMIRQPAKFLFGKDAFVVQMSHDDAFYQ</sequence>
<name>A0ABU0CUG9_9BACI</name>
<dbReference type="Gene3D" id="2.30.30.240">
    <property type="entry name" value="PRC-barrel domain"/>
    <property type="match status" value="2"/>
</dbReference>
<gene>
    <name evidence="2" type="ORF">J2S00_002332</name>
</gene>
<keyword evidence="3" id="KW-1185">Reference proteome</keyword>
<dbReference type="RefSeq" id="WP_307339671.1">
    <property type="nucleotide sequence ID" value="NZ_JAUSUQ010000008.1"/>
</dbReference>
<dbReference type="InterPro" id="IPR011033">
    <property type="entry name" value="PRC_barrel-like_sf"/>
</dbReference>
<evidence type="ECO:0000313" key="3">
    <source>
        <dbReference type="Proteomes" id="UP001232445"/>
    </source>
</evidence>
<dbReference type="SUPFAM" id="SSF50346">
    <property type="entry name" value="PRC-barrel domain"/>
    <property type="match status" value="2"/>
</dbReference>
<reference evidence="2 3" key="1">
    <citation type="submission" date="2023-07" db="EMBL/GenBank/DDBJ databases">
        <title>Genomic Encyclopedia of Type Strains, Phase IV (KMG-IV): sequencing the most valuable type-strain genomes for metagenomic binning, comparative biology and taxonomic classification.</title>
        <authorList>
            <person name="Goeker M."/>
        </authorList>
    </citation>
    <scope>NUCLEOTIDE SEQUENCE [LARGE SCALE GENOMIC DNA]</scope>
    <source>
        <strain evidence="2 3">DSM 17740</strain>
    </source>
</reference>
<accession>A0ABU0CUG9</accession>
<organism evidence="2 3">
    <name type="scientific">Caldalkalibacillus uzonensis</name>
    <dbReference type="NCBI Taxonomy" id="353224"/>
    <lineage>
        <taxon>Bacteria</taxon>
        <taxon>Bacillati</taxon>
        <taxon>Bacillota</taxon>
        <taxon>Bacilli</taxon>
        <taxon>Bacillales</taxon>
        <taxon>Bacillaceae</taxon>
        <taxon>Caldalkalibacillus</taxon>
    </lineage>
</organism>
<protein>
    <submittedName>
        <fullName evidence="2">Uncharacterized protein YrrD</fullName>
    </submittedName>
</protein>
<feature type="domain" description="PRC-barrel" evidence="1">
    <location>
        <begin position="2"/>
        <end position="67"/>
    </location>
</feature>
<evidence type="ECO:0000259" key="1">
    <source>
        <dbReference type="Pfam" id="PF05239"/>
    </source>
</evidence>
<feature type="domain" description="PRC-barrel" evidence="1">
    <location>
        <begin position="94"/>
        <end position="135"/>
    </location>
</feature>
<dbReference type="Pfam" id="PF05239">
    <property type="entry name" value="PRC"/>
    <property type="match status" value="2"/>
</dbReference>
<proteinExistence type="predicted"/>